<feature type="transmembrane region" description="Helical" evidence="1">
    <location>
        <begin position="351"/>
        <end position="370"/>
    </location>
</feature>
<dbReference type="InterPro" id="IPR050623">
    <property type="entry name" value="Glucan_succinyl_AcylTrfase"/>
</dbReference>
<proteinExistence type="predicted"/>
<dbReference type="PANTHER" id="PTHR36927">
    <property type="entry name" value="BLR4337 PROTEIN"/>
    <property type="match status" value="1"/>
</dbReference>
<evidence type="ECO:0000259" key="2">
    <source>
        <dbReference type="Pfam" id="PF01757"/>
    </source>
</evidence>
<dbReference type="OrthoDB" id="9809782at2"/>
<keyword evidence="4" id="KW-1185">Reference proteome</keyword>
<dbReference type="RefSeq" id="WP_106605072.1">
    <property type="nucleotide sequence ID" value="NZ_PYGK01000015.1"/>
</dbReference>
<dbReference type="Proteomes" id="UP000240978">
    <property type="component" value="Unassembled WGS sequence"/>
</dbReference>
<keyword evidence="1" id="KW-0812">Transmembrane</keyword>
<dbReference type="GO" id="GO:0016747">
    <property type="term" value="F:acyltransferase activity, transferring groups other than amino-acyl groups"/>
    <property type="evidence" value="ECO:0007669"/>
    <property type="project" value="InterPro"/>
</dbReference>
<gene>
    <name evidence="3" type="ORF">CLV42_115105</name>
</gene>
<dbReference type="PANTHER" id="PTHR36927:SF3">
    <property type="entry name" value="GLUCANS BIOSYNTHESIS PROTEIN C"/>
    <property type="match status" value="1"/>
</dbReference>
<feature type="transmembrane region" description="Helical" evidence="1">
    <location>
        <begin position="12"/>
        <end position="34"/>
    </location>
</feature>
<dbReference type="AlphaFoldDB" id="A0A2P8FS08"/>
<sequence length="409" mass="47731">MQTHTTATTRQAYLDWLRILAIFGVLVFHSAMPFGAELEWHIRNKETSNIFLEMIHWMHLFRMPLLFFISGTVSYFMLQHRTGGGFIGLRMRRLLIPVILGILVIVPPQVYLERVTQGFKGNFWQFYSQMFTTGVYPKGNMSWHHLWFVVYLLIYDILFAPVFVWIVSDKGAAFRRALQWLEKGKRVYLLTLPGIAIYAGLARQFHETNDLVHDYCYFFYWLSFLLPGFLCIAQPALMNSLERNRRTSFLVALASIVAINYFRWNNVEPWDALPNWMYDPRTYAYIALNAICAWGWVLTAIGYGKKYLDKPHPSLNYLNQAVYPFYILHQTIIVILAYYVVQTSDTIGTKYLFIVITTFILSMGIFHLLIKPYPVCRFLFGMKPLAKKENKQQQEAKETTAEGILLPVS</sequence>
<organism evidence="3 4">
    <name type="scientific">Chitinophaga ginsengisoli</name>
    <dbReference type="NCBI Taxonomy" id="363837"/>
    <lineage>
        <taxon>Bacteria</taxon>
        <taxon>Pseudomonadati</taxon>
        <taxon>Bacteroidota</taxon>
        <taxon>Chitinophagia</taxon>
        <taxon>Chitinophagales</taxon>
        <taxon>Chitinophagaceae</taxon>
        <taxon>Chitinophaga</taxon>
    </lineage>
</organism>
<evidence type="ECO:0000313" key="4">
    <source>
        <dbReference type="Proteomes" id="UP000240978"/>
    </source>
</evidence>
<keyword evidence="3" id="KW-0808">Transferase</keyword>
<dbReference type="InterPro" id="IPR002656">
    <property type="entry name" value="Acyl_transf_3_dom"/>
</dbReference>
<keyword evidence="1" id="KW-0472">Membrane</keyword>
<keyword evidence="3" id="KW-0012">Acyltransferase</keyword>
<name>A0A2P8FS08_9BACT</name>
<keyword evidence="1" id="KW-1133">Transmembrane helix</keyword>
<feature type="transmembrane region" description="Helical" evidence="1">
    <location>
        <begin position="249"/>
        <end position="264"/>
    </location>
</feature>
<feature type="domain" description="Acyltransferase 3" evidence="2">
    <location>
        <begin position="12"/>
        <end position="365"/>
    </location>
</feature>
<evidence type="ECO:0000256" key="1">
    <source>
        <dbReference type="SAM" id="Phobius"/>
    </source>
</evidence>
<evidence type="ECO:0000313" key="3">
    <source>
        <dbReference type="EMBL" id="PSL24518.1"/>
    </source>
</evidence>
<dbReference type="EMBL" id="PYGK01000015">
    <property type="protein sequence ID" value="PSL24518.1"/>
    <property type="molecule type" value="Genomic_DNA"/>
</dbReference>
<feature type="transmembrane region" description="Helical" evidence="1">
    <location>
        <begin position="218"/>
        <end position="237"/>
    </location>
</feature>
<feature type="transmembrane region" description="Helical" evidence="1">
    <location>
        <begin position="284"/>
        <end position="303"/>
    </location>
</feature>
<feature type="transmembrane region" description="Helical" evidence="1">
    <location>
        <begin position="187"/>
        <end position="206"/>
    </location>
</feature>
<accession>A0A2P8FS08</accession>
<dbReference type="Pfam" id="PF01757">
    <property type="entry name" value="Acyl_transf_3"/>
    <property type="match status" value="1"/>
</dbReference>
<feature type="transmembrane region" description="Helical" evidence="1">
    <location>
        <begin position="54"/>
        <end position="78"/>
    </location>
</feature>
<comment type="caution">
    <text evidence="3">The sequence shown here is derived from an EMBL/GenBank/DDBJ whole genome shotgun (WGS) entry which is preliminary data.</text>
</comment>
<feature type="transmembrane region" description="Helical" evidence="1">
    <location>
        <begin position="146"/>
        <end position="167"/>
    </location>
</feature>
<feature type="transmembrane region" description="Helical" evidence="1">
    <location>
        <begin position="94"/>
        <end position="112"/>
    </location>
</feature>
<protein>
    <submittedName>
        <fullName evidence="3">Surface polysaccharide O-acyltransferase-like enzyme</fullName>
    </submittedName>
</protein>
<reference evidence="3 4" key="1">
    <citation type="submission" date="2018-03" db="EMBL/GenBank/DDBJ databases">
        <title>Genomic Encyclopedia of Archaeal and Bacterial Type Strains, Phase II (KMG-II): from individual species to whole genera.</title>
        <authorList>
            <person name="Goeker M."/>
        </authorList>
    </citation>
    <scope>NUCLEOTIDE SEQUENCE [LARGE SCALE GENOMIC DNA]</scope>
    <source>
        <strain evidence="3 4">DSM 18107</strain>
    </source>
</reference>
<feature type="transmembrane region" description="Helical" evidence="1">
    <location>
        <begin position="315"/>
        <end position="339"/>
    </location>
</feature>